<evidence type="ECO:0000256" key="8">
    <source>
        <dbReference type="ARBA" id="ARBA00022989"/>
    </source>
</evidence>
<keyword evidence="9 13" id="KW-0297">G-protein coupled receptor</keyword>
<feature type="domain" description="G-protein coupled receptors family 1 profile" evidence="15">
    <location>
        <begin position="223"/>
        <end position="472"/>
    </location>
</feature>
<evidence type="ECO:0000256" key="5">
    <source>
        <dbReference type="ARBA" id="ARBA00022606"/>
    </source>
</evidence>
<evidence type="ECO:0000256" key="14">
    <source>
        <dbReference type="SAM" id="Phobius"/>
    </source>
</evidence>
<dbReference type="Pfam" id="PF00001">
    <property type="entry name" value="7tm_1"/>
    <property type="match status" value="1"/>
</dbReference>
<dbReference type="PROSITE" id="PS00237">
    <property type="entry name" value="G_PROTEIN_RECEP_F1_1"/>
    <property type="match status" value="1"/>
</dbReference>
<keyword evidence="11 13" id="KW-0675">Receptor</keyword>
<feature type="transmembrane region" description="Helical" evidence="14">
    <location>
        <begin position="244"/>
        <end position="264"/>
    </location>
</feature>
<sequence length="494" mass="55193">MLRNCGDEEAISISYMETGNQTAVSKFILLGLSEDVNLQPLLFGLFLYMYLVCVIGNLLIILAIIADSHLHTPMYFFLSNLSFTDICFTSTTVLKMLANIQTQSKAITYEGCLTQMYFFMIFAGLDNLLLTVMAYDRFVAICHPLRYTVIMNPRLLFGRLANLCIEVLKSAIFFGKAISISYMETGNQTAVSKFILLGLSEDVNLQPLLFGLFLYMYLVCVIGNLLIILAIIADSHLHTPMYFFLSNLSFTDICFTSTTVLKMLANIQTQSKAITYEGCLTQMYFFMIFAGLDNLLLTVMAYDRFVAICHPLRYTVIMNPRLCGLLLLLSWLICLTYSLLQSLMVLRLSFCKETEIPHFFCELAQILKLACSDTLVNDILLYFVTGLLGVIPLTGILLSYSRIISSIMGISSTGGKYKAFSTCGSHLSVVSLFYGAGLGVYLTSGTAHPSRKGSVASVMYTVVTPMLNPFIYSLRNRDMKGALRRLCTRGTYSQ</sequence>
<evidence type="ECO:0000256" key="1">
    <source>
        <dbReference type="ARBA" id="ARBA00003929"/>
    </source>
</evidence>
<feature type="transmembrane region" description="Helical" evidence="14">
    <location>
        <begin position="419"/>
        <end position="442"/>
    </location>
</feature>
<evidence type="ECO:0000256" key="6">
    <source>
        <dbReference type="ARBA" id="ARBA00022692"/>
    </source>
</evidence>
<keyword evidence="5" id="KW-0716">Sensory transduction</keyword>
<dbReference type="InterPro" id="IPR000725">
    <property type="entry name" value="Olfact_rcpt"/>
</dbReference>
<dbReference type="PRINTS" id="PR00245">
    <property type="entry name" value="OLFACTORYR"/>
</dbReference>
<comment type="caution">
    <text evidence="16">The sequence shown here is derived from an EMBL/GenBank/DDBJ whole genome shotgun (WGS) entry which is preliminary data.</text>
</comment>
<dbReference type="Gene3D" id="1.20.1070.10">
    <property type="entry name" value="Rhodopsin 7-helix transmembrane proteins"/>
    <property type="match status" value="2"/>
</dbReference>
<keyword evidence="4" id="KW-1003">Cell membrane</keyword>
<accession>A0A5N4CL90</accession>
<proteinExistence type="inferred from homology"/>
<dbReference type="GO" id="GO:0004984">
    <property type="term" value="F:olfactory receptor activity"/>
    <property type="evidence" value="ECO:0007669"/>
    <property type="project" value="InterPro"/>
</dbReference>
<dbReference type="FunFam" id="1.20.1070.10:FF:000009">
    <property type="entry name" value="Olfactory receptor"/>
    <property type="match status" value="1"/>
</dbReference>
<dbReference type="FunFam" id="1.20.1070.10:FF:000410">
    <property type="entry name" value="Olfactory receptor 1348"/>
    <property type="match status" value="1"/>
</dbReference>
<keyword evidence="12 13" id="KW-0807">Transducer</keyword>
<dbReference type="Pfam" id="PF13853">
    <property type="entry name" value="7tm_4"/>
    <property type="match status" value="1"/>
</dbReference>
<dbReference type="CDD" id="cd15234">
    <property type="entry name" value="7tmA_OR7-like"/>
    <property type="match status" value="1"/>
</dbReference>
<organism evidence="16 17">
    <name type="scientific">Camelus dromedarius</name>
    <name type="common">Dromedary</name>
    <name type="synonym">Arabian camel</name>
    <dbReference type="NCBI Taxonomy" id="9838"/>
    <lineage>
        <taxon>Eukaryota</taxon>
        <taxon>Metazoa</taxon>
        <taxon>Chordata</taxon>
        <taxon>Craniata</taxon>
        <taxon>Vertebrata</taxon>
        <taxon>Euteleostomi</taxon>
        <taxon>Mammalia</taxon>
        <taxon>Eutheria</taxon>
        <taxon>Laurasiatheria</taxon>
        <taxon>Artiodactyla</taxon>
        <taxon>Tylopoda</taxon>
        <taxon>Camelidae</taxon>
        <taxon>Camelus</taxon>
    </lineage>
</organism>
<evidence type="ECO:0000256" key="4">
    <source>
        <dbReference type="ARBA" id="ARBA00022475"/>
    </source>
</evidence>
<dbReference type="InterPro" id="IPR000276">
    <property type="entry name" value="GPCR_Rhodpsn"/>
</dbReference>
<dbReference type="Proteomes" id="UP000299084">
    <property type="component" value="Unassembled WGS sequence"/>
</dbReference>
<dbReference type="InterPro" id="IPR017452">
    <property type="entry name" value="GPCR_Rhodpsn_7TM"/>
</dbReference>
<keyword evidence="10 14" id="KW-0472">Membrane</keyword>
<feature type="transmembrane region" description="Helical" evidence="14">
    <location>
        <begin position="454"/>
        <end position="474"/>
    </location>
</feature>
<evidence type="ECO:0000256" key="10">
    <source>
        <dbReference type="ARBA" id="ARBA00023136"/>
    </source>
</evidence>
<dbReference type="GO" id="GO:0005886">
    <property type="term" value="C:plasma membrane"/>
    <property type="evidence" value="ECO:0007669"/>
    <property type="project" value="UniProtKB-SubCell"/>
</dbReference>
<feature type="transmembrane region" description="Helical" evidence="14">
    <location>
        <begin position="208"/>
        <end position="232"/>
    </location>
</feature>
<feature type="transmembrane region" description="Helical" evidence="14">
    <location>
        <begin position="77"/>
        <end position="97"/>
    </location>
</feature>
<reference evidence="16 17" key="1">
    <citation type="journal article" date="2019" name="Mol. Ecol. Resour.">
        <title>Improving Illumina assemblies with Hi-C and long reads: an example with the North African dromedary.</title>
        <authorList>
            <person name="Elbers J.P."/>
            <person name="Rogers M.F."/>
            <person name="Perelman P.L."/>
            <person name="Proskuryakova A.A."/>
            <person name="Serdyukova N.A."/>
            <person name="Johnson W.E."/>
            <person name="Horin P."/>
            <person name="Corander J."/>
            <person name="Murphy D."/>
            <person name="Burger P.A."/>
        </authorList>
    </citation>
    <scope>NUCLEOTIDE SEQUENCE [LARGE SCALE GENOMIC DNA]</scope>
    <source>
        <strain evidence="16">Drom800</strain>
        <tissue evidence="16">Blood</tissue>
    </source>
</reference>
<name>A0A5N4CL90_CAMDR</name>
<evidence type="ECO:0000313" key="16">
    <source>
        <dbReference type="EMBL" id="KAB1259134.1"/>
    </source>
</evidence>
<dbReference type="EMBL" id="JWIN03000022">
    <property type="protein sequence ID" value="KAB1259134.1"/>
    <property type="molecule type" value="Genomic_DNA"/>
</dbReference>
<evidence type="ECO:0000259" key="15">
    <source>
        <dbReference type="PROSITE" id="PS50262"/>
    </source>
</evidence>
<feature type="transmembrane region" description="Helical" evidence="14">
    <location>
        <begin position="117"/>
        <end position="135"/>
    </location>
</feature>
<keyword evidence="7" id="KW-0552">Olfaction</keyword>
<feature type="transmembrane region" description="Helical" evidence="14">
    <location>
        <begin position="284"/>
        <end position="302"/>
    </location>
</feature>
<feature type="domain" description="G-protein coupled receptors family 1 profile" evidence="15">
    <location>
        <begin position="56"/>
        <end position="154"/>
    </location>
</feature>
<keyword evidence="17" id="KW-1185">Reference proteome</keyword>
<evidence type="ECO:0000256" key="3">
    <source>
        <dbReference type="ARBA" id="ARBA00010663"/>
    </source>
</evidence>
<keyword evidence="8 14" id="KW-1133">Transmembrane helix</keyword>
<evidence type="ECO:0000256" key="9">
    <source>
        <dbReference type="ARBA" id="ARBA00023040"/>
    </source>
</evidence>
<keyword evidence="6 13" id="KW-0812">Transmembrane</keyword>
<dbReference type="AlphaFoldDB" id="A0A5N4CL90"/>
<feature type="transmembrane region" description="Helical" evidence="14">
    <location>
        <begin position="379"/>
        <end position="398"/>
    </location>
</feature>
<evidence type="ECO:0000256" key="7">
    <source>
        <dbReference type="ARBA" id="ARBA00022725"/>
    </source>
</evidence>
<dbReference type="PROSITE" id="PS50262">
    <property type="entry name" value="G_PROTEIN_RECEP_F1_2"/>
    <property type="match status" value="2"/>
</dbReference>
<protein>
    <submittedName>
        <fullName evidence="16">Olfactory receptor 7A17</fullName>
    </submittedName>
</protein>
<evidence type="ECO:0000256" key="11">
    <source>
        <dbReference type="ARBA" id="ARBA00023170"/>
    </source>
</evidence>
<feature type="transmembrane region" description="Helical" evidence="14">
    <location>
        <begin position="156"/>
        <end position="175"/>
    </location>
</feature>
<evidence type="ECO:0000256" key="12">
    <source>
        <dbReference type="ARBA" id="ARBA00023224"/>
    </source>
</evidence>
<evidence type="ECO:0000256" key="13">
    <source>
        <dbReference type="RuleBase" id="RU000688"/>
    </source>
</evidence>
<dbReference type="GO" id="GO:0004930">
    <property type="term" value="F:G protein-coupled receptor activity"/>
    <property type="evidence" value="ECO:0007669"/>
    <property type="project" value="UniProtKB-KW"/>
</dbReference>
<dbReference type="PRINTS" id="PR00237">
    <property type="entry name" value="GPCRRHODOPSN"/>
</dbReference>
<evidence type="ECO:0000313" key="17">
    <source>
        <dbReference type="Proteomes" id="UP000299084"/>
    </source>
</evidence>
<comment type="similarity">
    <text evidence="3 13">Belongs to the G-protein coupled receptor 1 family.</text>
</comment>
<dbReference type="SUPFAM" id="SSF81321">
    <property type="entry name" value="Family A G protein-coupled receptor-like"/>
    <property type="match status" value="2"/>
</dbReference>
<feature type="transmembrane region" description="Helical" evidence="14">
    <location>
        <begin position="322"/>
        <end position="340"/>
    </location>
</feature>
<gene>
    <name evidence="16" type="ORF">Cadr_000025405</name>
</gene>
<dbReference type="FunFam" id="1.10.1220.70:FF:000001">
    <property type="entry name" value="Olfactory receptor"/>
    <property type="match status" value="1"/>
</dbReference>
<evidence type="ECO:0000256" key="2">
    <source>
        <dbReference type="ARBA" id="ARBA00004651"/>
    </source>
</evidence>
<dbReference type="PANTHER" id="PTHR48001">
    <property type="entry name" value="OLFACTORY RECEPTOR"/>
    <property type="match status" value="1"/>
</dbReference>
<comment type="function">
    <text evidence="1">Putative odorant or sperm cell receptor.</text>
</comment>
<feature type="transmembrane region" description="Helical" evidence="14">
    <location>
        <begin position="41"/>
        <end position="65"/>
    </location>
</feature>
<comment type="subcellular location">
    <subcellularLocation>
        <location evidence="2">Cell membrane</location>
        <topology evidence="2">Multi-pass membrane protein</topology>
    </subcellularLocation>
</comment>